<sequence length="29" mass="3258">MLGISSFFEASLICSFIKLEDIHLVTVPF</sequence>
<keyword evidence="2" id="KW-1185">Reference proteome</keyword>
<dbReference type="HOGENOM" id="CLU_3411196_0_0_1"/>
<reference evidence="2" key="1">
    <citation type="journal article" date="2012" name="Nat. Biotechnol.">
        <title>Reference genome sequence of the model plant Setaria.</title>
        <authorList>
            <person name="Bennetzen J.L."/>
            <person name="Schmutz J."/>
            <person name="Wang H."/>
            <person name="Percifield R."/>
            <person name="Hawkins J."/>
            <person name="Pontaroli A.C."/>
            <person name="Estep M."/>
            <person name="Feng L."/>
            <person name="Vaughn J.N."/>
            <person name="Grimwood J."/>
            <person name="Jenkins J."/>
            <person name="Barry K."/>
            <person name="Lindquist E."/>
            <person name="Hellsten U."/>
            <person name="Deshpande S."/>
            <person name="Wang X."/>
            <person name="Wu X."/>
            <person name="Mitros T."/>
            <person name="Triplett J."/>
            <person name="Yang X."/>
            <person name="Ye C.Y."/>
            <person name="Mauro-Herrera M."/>
            <person name="Wang L."/>
            <person name="Li P."/>
            <person name="Sharma M."/>
            <person name="Sharma R."/>
            <person name="Ronald P.C."/>
            <person name="Panaud O."/>
            <person name="Kellogg E.A."/>
            <person name="Brutnell T.P."/>
            <person name="Doust A.N."/>
            <person name="Tuskan G.A."/>
            <person name="Rokhsar D."/>
            <person name="Devos K.M."/>
        </authorList>
    </citation>
    <scope>NUCLEOTIDE SEQUENCE [LARGE SCALE GENOMIC DNA]</scope>
    <source>
        <strain evidence="2">cv. Yugu1</strain>
    </source>
</reference>
<name>K4A3X7_SETIT</name>
<reference evidence="1" key="2">
    <citation type="submission" date="2018-08" db="UniProtKB">
        <authorList>
            <consortium name="EnsemblPlants"/>
        </authorList>
    </citation>
    <scope>IDENTIFICATION</scope>
    <source>
        <strain evidence="1">Yugu1</strain>
    </source>
</reference>
<dbReference type="Gramene" id="KQL25922">
    <property type="protein sequence ID" value="KQL25922"/>
    <property type="gene ID" value="SETIT_033580mg"/>
</dbReference>
<evidence type="ECO:0000313" key="2">
    <source>
        <dbReference type="Proteomes" id="UP000004995"/>
    </source>
</evidence>
<proteinExistence type="predicted"/>
<dbReference type="EMBL" id="AGNK02001261">
    <property type="status" value="NOT_ANNOTATED_CDS"/>
    <property type="molecule type" value="Genomic_DNA"/>
</dbReference>
<protein>
    <submittedName>
        <fullName evidence="1">Uncharacterized protein</fullName>
    </submittedName>
</protein>
<dbReference type="AlphaFoldDB" id="K4A3X7"/>
<dbReference type="EnsemblPlants" id="KQL25922">
    <property type="protein sequence ID" value="KQL25922"/>
    <property type="gene ID" value="SETIT_033580mg"/>
</dbReference>
<dbReference type="InParanoid" id="K4A3X7"/>
<organism evidence="1 2">
    <name type="scientific">Setaria italica</name>
    <name type="common">Foxtail millet</name>
    <name type="synonym">Panicum italicum</name>
    <dbReference type="NCBI Taxonomy" id="4555"/>
    <lineage>
        <taxon>Eukaryota</taxon>
        <taxon>Viridiplantae</taxon>
        <taxon>Streptophyta</taxon>
        <taxon>Embryophyta</taxon>
        <taxon>Tracheophyta</taxon>
        <taxon>Spermatophyta</taxon>
        <taxon>Magnoliopsida</taxon>
        <taxon>Liliopsida</taxon>
        <taxon>Poales</taxon>
        <taxon>Poaceae</taxon>
        <taxon>PACMAD clade</taxon>
        <taxon>Panicoideae</taxon>
        <taxon>Panicodae</taxon>
        <taxon>Paniceae</taxon>
        <taxon>Cenchrinae</taxon>
        <taxon>Setaria</taxon>
    </lineage>
</organism>
<dbReference type="Proteomes" id="UP000004995">
    <property type="component" value="Unassembled WGS sequence"/>
</dbReference>
<accession>K4A3X7</accession>
<evidence type="ECO:0000313" key="1">
    <source>
        <dbReference type="EnsemblPlants" id="KQL25922"/>
    </source>
</evidence>